<gene>
    <name evidence="3" type="ORF">MA16_Dca016415</name>
</gene>
<name>A0A2I0VVC5_9ASPA</name>
<dbReference type="Pfam" id="PF07287">
    <property type="entry name" value="AtuA"/>
    <property type="match status" value="1"/>
</dbReference>
<organism evidence="3 4">
    <name type="scientific">Dendrobium catenatum</name>
    <dbReference type="NCBI Taxonomy" id="906689"/>
    <lineage>
        <taxon>Eukaryota</taxon>
        <taxon>Viridiplantae</taxon>
        <taxon>Streptophyta</taxon>
        <taxon>Embryophyta</taxon>
        <taxon>Tracheophyta</taxon>
        <taxon>Spermatophyta</taxon>
        <taxon>Magnoliopsida</taxon>
        <taxon>Liliopsida</taxon>
        <taxon>Asparagales</taxon>
        <taxon>Orchidaceae</taxon>
        <taxon>Epidendroideae</taxon>
        <taxon>Malaxideae</taxon>
        <taxon>Dendrobiinae</taxon>
        <taxon>Dendrobium</taxon>
    </lineage>
</organism>
<dbReference type="Pfam" id="PF23544">
    <property type="entry name" value="AtuA_ferredoxin"/>
    <property type="match status" value="1"/>
</dbReference>
<reference evidence="3 4" key="1">
    <citation type="journal article" date="2016" name="Sci. Rep.">
        <title>The Dendrobium catenatum Lindl. genome sequence provides insights into polysaccharide synthase, floral development and adaptive evolution.</title>
        <authorList>
            <person name="Zhang G.Q."/>
            <person name="Xu Q."/>
            <person name="Bian C."/>
            <person name="Tsai W.C."/>
            <person name="Yeh C.M."/>
            <person name="Liu K.W."/>
            <person name="Yoshida K."/>
            <person name="Zhang L.S."/>
            <person name="Chang S.B."/>
            <person name="Chen F."/>
            <person name="Shi Y."/>
            <person name="Su Y.Y."/>
            <person name="Zhang Y.Q."/>
            <person name="Chen L.J."/>
            <person name="Yin Y."/>
            <person name="Lin M."/>
            <person name="Huang H."/>
            <person name="Deng H."/>
            <person name="Wang Z.W."/>
            <person name="Zhu S.L."/>
            <person name="Zhao X."/>
            <person name="Deng C."/>
            <person name="Niu S.C."/>
            <person name="Huang J."/>
            <person name="Wang M."/>
            <person name="Liu G.H."/>
            <person name="Yang H.J."/>
            <person name="Xiao X.J."/>
            <person name="Hsiao Y.Y."/>
            <person name="Wu W.L."/>
            <person name="Chen Y.Y."/>
            <person name="Mitsuda N."/>
            <person name="Ohme-Takagi M."/>
            <person name="Luo Y.B."/>
            <person name="Van de Peer Y."/>
            <person name="Liu Z.J."/>
        </authorList>
    </citation>
    <scope>NUCLEOTIDE SEQUENCE [LARGE SCALE GENOMIC DNA]</scope>
    <source>
        <tissue evidence="3">The whole plant</tissue>
    </source>
</reference>
<dbReference type="InterPro" id="IPR056362">
    <property type="entry name" value="AtuA-like_ferredoxin_dom"/>
</dbReference>
<dbReference type="InterPro" id="IPR010839">
    <property type="entry name" value="AtuA_N"/>
</dbReference>
<dbReference type="EMBL" id="KZ503202">
    <property type="protein sequence ID" value="PKU67357.1"/>
    <property type="molecule type" value="Genomic_DNA"/>
</dbReference>
<accession>A0A2I0VVC5</accession>
<evidence type="ECO:0000259" key="1">
    <source>
        <dbReference type="Pfam" id="PF07287"/>
    </source>
</evidence>
<evidence type="ECO:0000259" key="2">
    <source>
        <dbReference type="Pfam" id="PF23544"/>
    </source>
</evidence>
<feature type="domain" description="Acyclic terpene utilisation N-terminal" evidence="1">
    <location>
        <begin position="28"/>
        <end position="448"/>
    </location>
</feature>
<dbReference type="PANTHER" id="PTHR47472:SF1">
    <property type="entry name" value="DUF1446-DOMAIN-CONTAINING PROTEIN"/>
    <property type="match status" value="1"/>
</dbReference>
<protein>
    <submittedName>
        <fullName evidence="3">Uncharacterized protein</fullName>
    </submittedName>
</protein>
<reference evidence="3 4" key="2">
    <citation type="journal article" date="2017" name="Nature">
        <title>The Apostasia genome and the evolution of orchids.</title>
        <authorList>
            <person name="Zhang G.Q."/>
            <person name="Liu K.W."/>
            <person name="Li Z."/>
            <person name="Lohaus R."/>
            <person name="Hsiao Y.Y."/>
            <person name="Niu S.C."/>
            <person name="Wang J.Y."/>
            <person name="Lin Y.C."/>
            <person name="Xu Q."/>
            <person name="Chen L.J."/>
            <person name="Yoshida K."/>
            <person name="Fujiwara S."/>
            <person name="Wang Z.W."/>
            <person name="Zhang Y.Q."/>
            <person name="Mitsuda N."/>
            <person name="Wang M."/>
            <person name="Liu G.H."/>
            <person name="Pecoraro L."/>
            <person name="Huang H.X."/>
            <person name="Xiao X.J."/>
            <person name="Lin M."/>
            <person name="Wu X.Y."/>
            <person name="Wu W.L."/>
            <person name="Chen Y.Y."/>
            <person name="Chang S.B."/>
            <person name="Sakamoto S."/>
            <person name="Ohme-Takagi M."/>
            <person name="Yagi M."/>
            <person name="Zeng S.J."/>
            <person name="Shen C.Y."/>
            <person name="Yeh C.M."/>
            <person name="Luo Y.B."/>
            <person name="Tsai W.C."/>
            <person name="Van de Peer Y."/>
            <person name="Liu Z.J."/>
        </authorList>
    </citation>
    <scope>NUCLEOTIDE SEQUENCE [LARGE SCALE GENOMIC DNA]</scope>
    <source>
        <tissue evidence="3">The whole plant</tissue>
    </source>
</reference>
<feature type="domain" description="AtuA-like ferredoxin-fold" evidence="2">
    <location>
        <begin position="489"/>
        <end position="606"/>
    </location>
</feature>
<proteinExistence type="predicted"/>
<dbReference type="PANTHER" id="PTHR47472">
    <property type="entry name" value="PROPIONYL-COA CARBOXYLASE"/>
    <property type="match status" value="1"/>
</dbReference>
<dbReference type="AlphaFoldDB" id="A0A2I0VVC5"/>
<evidence type="ECO:0000313" key="4">
    <source>
        <dbReference type="Proteomes" id="UP000233837"/>
    </source>
</evidence>
<dbReference type="STRING" id="906689.A0A2I0VVC5"/>
<dbReference type="Proteomes" id="UP000233837">
    <property type="component" value="Unassembled WGS sequence"/>
</dbReference>
<keyword evidence="4" id="KW-1185">Reference proteome</keyword>
<sequence>METEWKKGEVHNCVINLRENPRRRKAKVRVGCGAGFAGDRPAAALKLLQTVEELDYLVLECLAERTLADRYHLMAAGQKGYDPRILEWMSLILPEAVVKRVCIITNMGAVDPIGAQKEVLDLASSLGISMTVSIAYEVSSTESNFKVTLFFESLKGMSTYLGAAPIVQCLERYEPDLIITSRVADAALFLAPMVYELGWDWNDFNQLAQGTLAGHLLECGCQLTGGYFIHPGDIHREISFEQLLDLSLPFAEIGYGGEVYVAKADGSGGVLNLSTCAEQLLYEVWDPSSYITPDVVIDLRDVYFCSLSDDRVCCDGTKPSTIRYPEKLLRLTPSECGWKGWGEISYGGYKCLLRAEAADFLVRSWVDEKYPGIKDSIISYIIGYDSLKAANSSTRISSSEQLMEVRLRMDGLFKLKEQAIHFAQEFMALYTNGPAGGGGISTGHKEEILLLKEQVEREKVLWRTEARRSNVAVIAEGARKEPAPSGKKIPLYQVAHSRAGDKGNDLNFSIIPHFPGDIVKLRPVITPEWVKGVVSSLLDFSPFSISMASKQRSDKLELVTVEIYEARGINSLNIVVRNVLDGGVNCSRRIDRHGKTVSDLILCQEVVLP</sequence>
<evidence type="ECO:0000313" key="3">
    <source>
        <dbReference type="EMBL" id="PKU67357.1"/>
    </source>
</evidence>